<dbReference type="PROSITE" id="PS50089">
    <property type="entry name" value="ZF_RING_2"/>
    <property type="match status" value="1"/>
</dbReference>
<feature type="transmembrane region" description="Helical" evidence="8">
    <location>
        <begin position="12"/>
        <end position="34"/>
    </location>
</feature>
<dbReference type="GO" id="GO:0008270">
    <property type="term" value="F:zinc ion binding"/>
    <property type="evidence" value="ECO:0007669"/>
    <property type="project" value="UniProtKB-KW"/>
</dbReference>
<dbReference type="SMART" id="SM00184">
    <property type="entry name" value="RING"/>
    <property type="match status" value="1"/>
</dbReference>
<name>A0AAV8GTS2_9POAL</name>
<keyword evidence="3" id="KW-0479">Metal-binding</keyword>
<evidence type="ECO:0000256" key="1">
    <source>
        <dbReference type="ARBA" id="ARBA00000900"/>
    </source>
</evidence>
<evidence type="ECO:0000256" key="8">
    <source>
        <dbReference type="SAM" id="Phobius"/>
    </source>
</evidence>
<accession>A0AAV8GTS2</accession>
<evidence type="ECO:0000259" key="9">
    <source>
        <dbReference type="PROSITE" id="PS50089"/>
    </source>
</evidence>
<dbReference type="InterPro" id="IPR013083">
    <property type="entry name" value="Znf_RING/FYVE/PHD"/>
</dbReference>
<dbReference type="SUPFAM" id="SSF57850">
    <property type="entry name" value="RING/U-box"/>
    <property type="match status" value="1"/>
</dbReference>
<evidence type="ECO:0000256" key="5">
    <source>
        <dbReference type="ARBA" id="ARBA00022833"/>
    </source>
</evidence>
<gene>
    <name evidence="10" type="ORF">LUZ62_020990</name>
</gene>
<dbReference type="PANTHER" id="PTHR14155:SF627">
    <property type="entry name" value="OS06G0192800 PROTEIN"/>
    <property type="match status" value="1"/>
</dbReference>
<sequence length="180" mass="20199">MPLKIINDYFNPTFWCVASCCVGWVVSTIGMALFATLGMYIFLMAPIIFPLATMVSLLVIALILNYGDRLNPASNDESAIPDQTNGMTITPPVVCDSPKKAMDPSAIARLPTFRYEKEEKSGSVQCIICLTAFEEGEAVKQFPRCRHLYHPNCIDRWLSHNYTCPICRTVIRWTQKAISL</sequence>
<keyword evidence="4 7" id="KW-0863">Zinc-finger</keyword>
<evidence type="ECO:0000256" key="7">
    <source>
        <dbReference type="PROSITE-ProRule" id="PRU00175"/>
    </source>
</evidence>
<keyword evidence="5" id="KW-0862">Zinc</keyword>
<protein>
    <recommendedName>
        <fullName evidence="2">RING-type E3 ubiquitin transferase</fullName>
        <ecNumber evidence="2">2.3.2.27</ecNumber>
    </recommendedName>
</protein>
<dbReference type="InterPro" id="IPR053238">
    <property type="entry name" value="RING-H2_zinc_finger"/>
</dbReference>
<dbReference type="PANTHER" id="PTHR14155">
    <property type="entry name" value="RING FINGER DOMAIN-CONTAINING"/>
    <property type="match status" value="1"/>
</dbReference>
<feature type="domain" description="RING-type" evidence="9">
    <location>
        <begin position="126"/>
        <end position="168"/>
    </location>
</feature>
<proteinExistence type="inferred from homology"/>
<keyword evidence="11" id="KW-1185">Reference proteome</keyword>
<keyword evidence="8" id="KW-0812">Transmembrane</keyword>
<reference evidence="10" key="1">
    <citation type="submission" date="2022-08" db="EMBL/GenBank/DDBJ databases">
        <authorList>
            <person name="Marques A."/>
        </authorList>
    </citation>
    <scope>NUCLEOTIDE SEQUENCE</scope>
    <source>
        <strain evidence="10">RhyPub2mFocal</strain>
        <tissue evidence="10">Leaves</tissue>
    </source>
</reference>
<organism evidence="10 11">
    <name type="scientific">Rhynchospora pubera</name>
    <dbReference type="NCBI Taxonomy" id="906938"/>
    <lineage>
        <taxon>Eukaryota</taxon>
        <taxon>Viridiplantae</taxon>
        <taxon>Streptophyta</taxon>
        <taxon>Embryophyta</taxon>
        <taxon>Tracheophyta</taxon>
        <taxon>Spermatophyta</taxon>
        <taxon>Magnoliopsida</taxon>
        <taxon>Liliopsida</taxon>
        <taxon>Poales</taxon>
        <taxon>Cyperaceae</taxon>
        <taxon>Cyperoideae</taxon>
        <taxon>Rhynchosporeae</taxon>
        <taxon>Rhynchospora</taxon>
    </lineage>
</organism>
<comment type="catalytic activity">
    <reaction evidence="1">
        <text>S-ubiquitinyl-[E2 ubiquitin-conjugating enzyme]-L-cysteine + [acceptor protein]-L-lysine = [E2 ubiquitin-conjugating enzyme]-L-cysteine + N(6)-ubiquitinyl-[acceptor protein]-L-lysine.</text>
        <dbReference type="EC" id="2.3.2.27"/>
    </reaction>
</comment>
<evidence type="ECO:0000256" key="6">
    <source>
        <dbReference type="ARBA" id="ARBA00024209"/>
    </source>
</evidence>
<dbReference type="InterPro" id="IPR001841">
    <property type="entry name" value="Znf_RING"/>
</dbReference>
<dbReference type="GO" id="GO:0061630">
    <property type="term" value="F:ubiquitin protein ligase activity"/>
    <property type="evidence" value="ECO:0007669"/>
    <property type="project" value="UniProtKB-EC"/>
</dbReference>
<dbReference type="Gene3D" id="3.30.40.10">
    <property type="entry name" value="Zinc/RING finger domain, C3HC4 (zinc finger)"/>
    <property type="match status" value="1"/>
</dbReference>
<dbReference type="EC" id="2.3.2.27" evidence="2"/>
<dbReference type="AlphaFoldDB" id="A0AAV8GTS2"/>
<feature type="transmembrane region" description="Helical" evidence="8">
    <location>
        <begin position="40"/>
        <end position="64"/>
    </location>
</feature>
<dbReference type="Pfam" id="PF13639">
    <property type="entry name" value="zf-RING_2"/>
    <property type="match status" value="1"/>
</dbReference>
<evidence type="ECO:0000313" key="10">
    <source>
        <dbReference type="EMBL" id="KAJ4808424.1"/>
    </source>
</evidence>
<evidence type="ECO:0000256" key="2">
    <source>
        <dbReference type="ARBA" id="ARBA00012483"/>
    </source>
</evidence>
<dbReference type="EMBL" id="JAMFTS010000001">
    <property type="protein sequence ID" value="KAJ4808424.1"/>
    <property type="molecule type" value="Genomic_DNA"/>
</dbReference>
<keyword evidence="8" id="KW-1133">Transmembrane helix</keyword>
<comment type="caution">
    <text evidence="10">The sequence shown here is derived from an EMBL/GenBank/DDBJ whole genome shotgun (WGS) entry which is preliminary data.</text>
</comment>
<keyword evidence="8" id="KW-0472">Membrane</keyword>
<evidence type="ECO:0000256" key="4">
    <source>
        <dbReference type="ARBA" id="ARBA00022771"/>
    </source>
</evidence>
<dbReference type="Proteomes" id="UP001140206">
    <property type="component" value="Chromosome 1"/>
</dbReference>
<evidence type="ECO:0000313" key="11">
    <source>
        <dbReference type="Proteomes" id="UP001140206"/>
    </source>
</evidence>
<comment type="similarity">
    <text evidence="6">Belongs to the RING-type zinc finger family. ATL subfamily.</text>
</comment>
<evidence type="ECO:0000256" key="3">
    <source>
        <dbReference type="ARBA" id="ARBA00022723"/>
    </source>
</evidence>